<sequence>MESASSKVINQFSINQDQAVYAGVCRGALGELFQGPSPYQTDEIVIISSLISQYSRVYFTPIKNQLFSKDEYHDLIYNDPNHKKAFKAAEIFCQLNNLPLPIGQWEFSSDLPVSRGMASSTADIVATIRCLQNYYNKAFNLDNLLKVLFAIERSDSVFLNNLTLFCSSHHKIIQQFGKLPPLYALFMHEENTIETDDTKEILINFYQRNFSHYTKLYSAIIQQFTNRNLKQVCQLSTRSSELSQEILPKKHFYTIHQKMADFYADGIITAHTGSAIGYLFVEKPQIESIESITVFFKKLGGKCQLAEIG</sequence>
<dbReference type="RefSeq" id="WP_353896230.1">
    <property type="nucleotide sequence ID" value="NZ_JBEVCJ010000012.1"/>
</dbReference>
<evidence type="ECO:0000313" key="6">
    <source>
        <dbReference type="EMBL" id="MET1255644.1"/>
    </source>
</evidence>
<dbReference type="Gene3D" id="3.30.230.10">
    <property type="match status" value="1"/>
</dbReference>
<dbReference type="InterPro" id="IPR014721">
    <property type="entry name" value="Ribsml_uS5_D2-typ_fold_subgr"/>
</dbReference>
<dbReference type="Pfam" id="PF00288">
    <property type="entry name" value="GHMP_kinases_N"/>
    <property type="match status" value="1"/>
</dbReference>
<dbReference type="PANTHER" id="PTHR43527:SF1">
    <property type="entry name" value="L-THREONINE KINASE"/>
    <property type="match status" value="1"/>
</dbReference>
<keyword evidence="2" id="KW-0547">Nucleotide-binding</keyword>
<reference evidence="6 7" key="1">
    <citation type="submission" date="2024-06" db="EMBL/GenBank/DDBJ databases">
        <authorList>
            <person name="Li F."/>
        </authorList>
    </citation>
    <scope>NUCLEOTIDE SEQUENCE [LARGE SCALE GENOMIC DNA]</scope>
    <source>
        <strain evidence="6 7">GXAS 311</strain>
    </source>
</reference>
<protein>
    <recommendedName>
        <fullName evidence="5">GHMP kinase N-terminal domain-containing protein</fullName>
    </recommendedName>
</protein>
<evidence type="ECO:0000256" key="4">
    <source>
        <dbReference type="ARBA" id="ARBA00022840"/>
    </source>
</evidence>
<evidence type="ECO:0000256" key="1">
    <source>
        <dbReference type="ARBA" id="ARBA00022679"/>
    </source>
</evidence>
<dbReference type="InterPro" id="IPR020568">
    <property type="entry name" value="Ribosomal_Su5_D2-typ_SF"/>
</dbReference>
<dbReference type="SUPFAM" id="SSF54211">
    <property type="entry name" value="Ribosomal protein S5 domain 2-like"/>
    <property type="match status" value="1"/>
</dbReference>
<proteinExistence type="predicted"/>
<dbReference type="InterPro" id="IPR006204">
    <property type="entry name" value="GHMP_kinase_N_dom"/>
</dbReference>
<feature type="domain" description="GHMP kinase N-terminal" evidence="5">
    <location>
        <begin position="86"/>
        <end position="153"/>
    </location>
</feature>
<dbReference type="PANTHER" id="PTHR43527">
    <property type="entry name" value="4-DIPHOSPHOCYTIDYL-2-C-METHYL-D-ERYTHRITOL KINASE, CHLOROPLASTIC"/>
    <property type="match status" value="1"/>
</dbReference>
<keyword evidence="1" id="KW-0808">Transferase</keyword>
<comment type="caution">
    <text evidence="6">The sequence shown here is derived from an EMBL/GenBank/DDBJ whole genome shotgun (WGS) entry which is preliminary data.</text>
</comment>
<dbReference type="Proteomes" id="UP001548189">
    <property type="component" value="Unassembled WGS sequence"/>
</dbReference>
<accession>A0ABV2BUM1</accession>
<keyword evidence="4" id="KW-0067">ATP-binding</keyword>
<organism evidence="6 7">
    <name type="scientific">Aliikangiella maris</name>
    <dbReference type="NCBI Taxonomy" id="3162458"/>
    <lineage>
        <taxon>Bacteria</taxon>
        <taxon>Pseudomonadati</taxon>
        <taxon>Pseudomonadota</taxon>
        <taxon>Gammaproteobacteria</taxon>
        <taxon>Oceanospirillales</taxon>
        <taxon>Pleioneaceae</taxon>
        <taxon>Aliikangiella</taxon>
    </lineage>
</organism>
<name>A0ABV2BUM1_9GAMM</name>
<evidence type="ECO:0000313" key="7">
    <source>
        <dbReference type="Proteomes" id="UP001548189"/>
    </source>
</evidence>
<evidence type="ECO:0000259" key="5">
    <source>
        <dbReference type="Pfam" id="PF00288"/>
    </source>
</evidence>
<keyword evidence="3" id="KW-0418">Kinase</keyword>
<dbReference type="EMBL" id="JBEVCJ010000012">
    <property type="protein sequence ID" value="MET1255644.1"/>
    <property type="molecule type" value="Genomic_DNA"/>
</dbReference>
<evidence type="ECO:0000256" key="3">
    <source>
        <dbReference type="ARBA" id="ARBA00022777"/>
    </source>
</evidence>
<evidence type="ECO:0000256" key="2">
    <source>
        <dbReference type="ARBA" id="ARBA00022741"/>
    </source>
</evidence>
<gene>
    <name evidence="6" type="ORF">ABVT43_10955</name>
</gene>
<keyword evidence="7" id="KW-1185">Reference proteome</keyword>